<dbReference type="PATRIC" id="fig|1178515.4.peg.3341"/>
<dbReference type="KEGG" id="pswu:SY83_16610"/>
<evidence type="ECO:0000313" key="2">
    <source>
        <dbReference type="Proteomes" id="UP000076927"/>
    </source>
</evidence>
<keyword evidence="2" id="KW-1185">Reference proteome</keyword>
<organism evidence="1 2">
    <name type="scientific">Paenibacillus swuensis</name>
    <dbReference type="NCBI Taxonomy" id="1178515"/>
    <lineage>
        <taxon>Bacteria</taxon>
        <taxon>Bacillati</taxon>
        <taxon>Bacillota</taxon>
        <taxon>Bacilli</taxon>
        <taxon>Bacillales</taxon>
        <taxon>Paenibacillaceae</taxon>
        <taxon>Paenibacillus</taxon>
    </lineage>
</organism>
<sequence length="297" mass="33936">MEQKRCLFCEKIVYAKVAEDHYVFRDCYCAPDAAYEMGAACYEPFNTLIHSRKRELFPLLSGYIREHTDTGHPVRITVDDLDHIVKSPMVPLTLETKGEKLLQFLHRHANGPNEPVILHQLTHSFNLTYSPNMQEFVYILEMLKTDMLLDRVGPTIKLTEKGWRAALASLQSENLKHCCVLVTSDKETQHLWSSSIIPAVEQCGYLAQYPEFTPSGDALEEVMRAIDRSELVIADLNPDSDLVYFASGYTKGKQMPIIWTIHQDAVPELQREVSGMRPIVWSSPEELSSLLQHKLMK</sequence>
<evidence type="ECO:0000313" key="1">
    <source>
        <dbReference type="EMBL" id="ANE48977.1"/>
    </source>
</evidence>
<accession>A0A172TQ91</accession>
<name>A0A172TQ91_9BACL</name>
<dbReference type="Proteomes" id="UP000076927">
    <property type="component" value="Chromosome"/>
</dbReference>
<protein>
    <submittedName>
        <fullName evidence="1">Uncharacterized protein</fullName>
    </submittedName>
</protein>
<dbReference type="AlphaFoldDB" id="A0A172TQ91"/>
<dbReference type="EMBL" id="CP011388">
    <property type="protein sequence ID" value="ANE48977.1"/>
    <property type="molecule type" value="Genomic_DNA"/>
</dbReference>
<reference evidence="1 2" key="1">
    <citation type="submission" date="2015-01" db="EMBL/GenBank/DDBJ databases">
        <title>Paenibacillus swuensis/DY6/whole genome sequencing.</title>
        <authorList>
            <person name="Kim M.K."/>
            <person name="Srinivasan S."/>
            <person name="Lee J.-J."/>
        </authorList>
    </citation>
    <scope>NUCLEOTIDE SEQUENCE [LARGE SCALE GENOMIC DNA]</scope>
    <source>
        <strain evidence="1 2">DY6</strain>
    </source>
</reference>
<gene>
    <name evidence="1" type="ORF">SY83_16610</name>
</gene>
<proteinExistence type="predicted"/>